<reference evidence="1" key="1">
    <citation type="submission" date="2023-04" db="EMBL/GenBank/DDBJ databases">
        <title>Phytophthora fragariaefolia NBRC 109709.</title>
        <authorList>
            <person name="Ichikawa N."/>
            <person name="Sato H."/>
            <person name="Tonouchi N."/>
        </authorList>
    </citation>
    <scope>NUCLEOTIDE SEQUENCE</scope>
    <source>
        <strain evidence="1">NBRC 109709</strain>
    </source>
</reference>
<dbReference type="EMBL" id="BSXT01019003">
    <property type="protein sequence ID" value="GMG17340.1"/>
    <property type="molecule type" value="Genomic_DNA"/>
</dbReference>
<keyword evidence="2" id="KW-1185">Reference proteome</keyword>
<organism evidence="1 2">
    <name type="scientific">Phytophthora fragariaefolia</name>
    <dbReference type="NCBI Taxonomy" id="1490495"/>
    <lineage>
        <taxon>Eukaryota</taxon>
        <taxon>Sar</taxon>
        <taxon>Stramenopiles</taxon>
        <taxon>Oomycota</taxon>
        <taxon>Peronosporomycetes</taxon>
        <taxon>Peronosporales</taxon>
        <taxon>Peronosporaceae</taxon>
        <taxon>Phytophthora</taxon>
    </lineage>
</organism>
<sequence length="117" mass="13607">MLQAASAEKKEYKLKQVKIKHMVGTSVPPEILQQVSDKMTGSEMWAELCDLFEGRQSEATRAYTIRRLVSELWQMKLFIGSDANLHLCKIFNIRTELANLKYNIEDMDEYHHISDQT</sequence>
<accession>A0A9W7DBA6</accession>
<dbReference type="AlphaFoldDB" id="A0A9W7DBA6"/>
<name>A0A9W7DBA6_9STRA</name>
<comment type="caution">
    <text evidence="1">The sequence shown here is derived from an EMBL/GenBank/DDBJ whole genome shotgun (WGS) entry which is preliminary data.</text>
</comment>
<evidence type="ECO:0000313" key="2">
    <source>
        <dbReference type="Proteomes" id="UP001165121"/>
    </source>
</evidence>
<dbReference type="Pfam" id="PF14223">
    <property type="entry name" value="Retrotran_gag_2"/>
    <property type="match status" value="1"/>
</dbReference>
<protein>
    <submittedName>
        <fullName evidence="1">Unnamed protein product</fullName>
    </submittedName>
</protein>
<dbReference type="OrthoDB" id="122197at2759"/>
<gene>
    <name evidence="1" type="ORF">Pfra01_003011200</name>
</gene>
<dbReference type="Proteomes" id="UP001165121">
    <property type="component" value="Unassembled WGS sequence"/>
</dbReference>
<proteinExistence type="predicted"/>
<evidence type="ECO:0000313" key="1">
    <source>
        <dbReference type="EMBL" id="GMG17340.1"/>
    </source>
</evidence>